<dbReference type="Pfam" id="PF14748">
    <property type="entry name" value="P5CR_dimer"/>
    <property type="match status" value="1"/>
</dbReference>
<dbReference type="SUPFAM" id="SSF51735">
    <property type="entry name" value="NAD(P)-binding Rossmann-fold domains"/>
    <property type="match status" value="1"/>
</dbReference>
<dbReference type="Proteomes" id="UP001597506">
    <property type="component" value="Unassembled WGS sequence"/>
</dbReference>
<comment type="caution">
    <text evidence="5">The sequence shown here is derived from an EMBL/GenBank/DDBJ whole genome shotgun (WGS) entry which is preliminary data.</text>
</comment>
<evidence type="ECO:0000259" key="3">
    <source>
        <dbReference type="Pfam" id="PF03807"/>
    </source>
</evidence>
<dbReference type="SUPFAM" id="SSF48179">
    <property type="entry name" value="6-phosphogluconate dehydrogenase C-terminal domain-like"/>
    <property type="match status" value="1"/>
</dbReference>
<keyword evidence="2" id="KW-0028">Amino-acid biosynthesis</keyword>
<name>A0ABW5RMI5_9BACI</name>
<dbReference type="InterPro" id="IPR008927">
    <property type="entry name" value="6-PGluconate_DH-like_C_sf"/>
</dbReference>
<accession>A0ABW5RMI5</accession>
<keyword evidence="2" id="KW-0963">Cytoplasm</keyword>
<dbReference type="InterPro" id="IPR053790">
    <property type="entry name" value="P5CR-like_CS"/>
</dbReference>
<dbReference type="PROSITE" id="PS00521">
    <property type="entry name" value="P5CR"/>
    <property type="match status" value="1"/>
</dbReference>
<dbReference type="PANTHER" id="PTHR11645">
    <property type="entry name" value="PYRROLINE-5-CARBOXYLATE REDUCTASE"/>
    <property type="match status" value="1"/>
</dbReference>
<evidence type="ECO:0000259" key="4">
    <source>
        <dbReference type="Pfam" id="PF14748"/>
    </source>
</evidence>
<evidence type="ECO:0000313" key="6">
    <source>
        <dbReference type="Proteomes" id="UP001597506"/>
    </source>
</evidence>
<dbReference type="RefSeq" id="WP_377932942.1">
    <property type="nucleotide sequence ID" value="NZ_JBHUMF010000009.1"/>
</dbReference>
<gene>
    <name evidence="5" type="primary">comER</name>
    <name evidence="2" type="synonym">proC</name>
    <name evidence="5" type="ORF">ACFSUL_04035</name>
</gene>
<dbReference type="PIRSF" id="PIRSF000193">
    <property type="entry name" value="Pyrrol-5-carb_rd"/>
    <property type="match status" value="1"/>
</dbReference>
<keyword evidence="2" id="KW-0560">Oxidoreductase</keyword>
<sequence length="273" mass="30146">MNVGILGTGNMGKIIIEALIESGAISPSNLNITNRTLNKAREVQLQYEKVNLLDTNKDVIQNSDIIFICVKPHDIYGILQENRALFSRDKCLVSITSPISVEQLQTVVDCSCARAIPSITNRALSGVSLLTFGESCSEKWRQTISDLLNKISRPVEIEEKITRVSSDIVSCGPAFFSYLTQRFINAAVKETEINNETATILASEMLIGLGDLLKKEIYTLPTLQEKVCVKGGITGVGISAMEKELGNVFEELIKATHDKYKKDREETQSQFGL</sequence>
<dbReference type="Gene3D" id="1.10.3730.10">
    <property type="entry name" value="ProC C-terminal domain-like"/>
    <property type="match status" value="1"/>
</dbReference>
<dbReference type="PANTHER" id="PTHR11645:SF51">
    <property type="entry name" value="COME OPERON PROTEIN 4"/>
    <property type="match status" value="1"/>
</dbReference>
<dbReference type="NCBIfam" id="NF005814">
    <property type="entry name" value="PRK07680.1"/>
    <property type="match status" value="1"/>
</dbReference>
<comment type="catalytic activity">
    <reaction evidence="2">
        <text>L-proline + NADP(+) = (S)-1-pyrroline-5-carboxylate + NADPH + 2 H(+)</text>
        <dbReference type="Rhea" id="RHEA:14109"/>
        <dbReference type="ChEBI" id="CHEBI:15378"/>
        <dbReference type="ChEBI" id="CHEBI:17388"/>
        <dbReference type="ChEBI" id="CHEBI:57783"/>
        <dbReference type="ChEBI" id="CHEBI:58349"/>
        <dbReference type="ChEBI" id="CHEBI:60039"/>
        <dbReference type="EC" id="1.5.1.2"/>
    </reaction>
</comment>
<evidence type="ECO:0000313" key="5">
    <source>
        <dbReference type="EMBL" id="MFD2679917.1"/>
    </source>
</evidence>
<comment type="function">
    <text evidence="2">Catalyzes the reduction of 1-pyrroline-5-carboxylate (PCA) to L-proline.</text>
</comment>
<keyword evidence="2" id="KW-0521">NADP</keyword>
<comment type="subcellular location">
    <subcellularLocation>
        <location evidence="2">Cytoplasm</location>
    </subcellularLocation>
</comment>
<dbReference type="EMBL" id="JBHUMF010000009">
    <property type="protein sequence ID" value="MFD2679917.1"/>
    <property type="molecule type" value="Genomic_DNA"/>
</dbReference>
<dbReference type="EC" id="1.5.1.2" evidence="2"/>
<evidence type="ECO:0000256" key="2">
    <source>
        <dbReference type="HAMAP-Rule" id="MF_01925"/>
    </source>
</evidence>
<dbReference type="Pfam" id="PF03807">
    <property type="entry name" value="F420_oxidored"/>
    <property type="match status" value="1"/>
</dbReference>
<evidence type="ECO:0000256" key="1">
    <source>
        <dbReference type="ARBA" id="ARBA00005525"/>
    </source>
</evidence>
<dbReference type="HAMAP" id="MF_01925">
    <property type="entry name" value="P5C_reductase"/>
    <property type="match status" value="1"/>
</dbReference>
<comment type="catalytic activity">
    <reaction evidence="2">
        <text>L-proline + NAD(+) = (S)-1-pyrroline-5-carboxylate + NADH + 2 H(+)</text>
        <dbReference type="Rhea" id="RHEA:14105"/>
        <dbReference type="ChEBI" id="CHEBI:15378"/>
        <dbReference type="ChEBI" id="CHEBI:17388"/>
        <dbReference type="ChEBI" id="CHEBI:57540"/>
        <dbReference type="ChEBI" id="CHEBI:57945"/>
        <dbReference type="ChEBI" id="CHEBI:60039"/>
        <dbReference type="EC" id="1.5.1.2"/>
    </reaction>
</comment>
<feature type="domain" description="Pyrroline-5-carboxylate reductase catalytic N-terminal" evidence="3">
    <location>
        <begin position="3"/>
        <end position="97"/>
    </location>
</feature>
<comment type="similarity">
    <text evidence="1 2">Belongs to the pyrroline-5-carboxylate reductase family.</text>
</comment>
<dbReference type="InterPro" id="IPR029036">
    <property type="entry name" value="P5CR_dimer"/>
</dbReference>
<proteinExistence type="inferred from homology"/>
<reference evidence="6" key="1">
    <citation type="journal article" date="2019" name="Int. J. Syst. Evol. Microbiol.">
        <title>The Global Catalogue of Microorganisms (GCM) 10K type strain sequencing project: providing services to taxonomists for standard genome sequencing and annotation.</title>
        <authorList>
            <consortium name="The Broad Institute Genomics Platform"/>
            <consortium name="The Broad Institute Genome Sequencing Center for Infectious Disease"/>
            <person name="Wu L."/>
            <person name="Ma J."/>
        </authorList>
    </citation>
    <scope>NUCLEOTIDE SEQUENCE [LARGE SCALE GENOMIC DNA]</scope>
    <source>
        <strain evidence="6">KCTC 3913</strain>
    </source>
</reference>
<dbReference type="InterPro" id="IPR036291">
    <property type="entry name" value="NAD(P)-bd_dom_sf"/>
</dbReference>
<keyword evidence="2" id="KW-0641">Proline biosynthesis</keyword>
<dbReference type="InterPro" id="IPR000304">
    <property type="entry name" value="Pyrroline-COOH_reductase"/>
</dbReference>
<protein>
    <recommendedName>
        <fullName evidence="2">Pyrroline-5-carboxylate reductase</fullName>
        <shortName evidence="2">P5C reductase</shortName>
        <shortName evidence="2">P5CR</shortName>
        <ecNumber evidence="2">1.5.1.2</ecNumber>
    </recommendedName>
    <alternativeName>
        <fullName evidence="2">PCA reductase</fullName>
    </alternativeName>
</protein>
<feature type="domain" description="Pyrroline-5-carboxylate reductase dimerisation" evidence="4">
    <location>
        <begin position="160"/>
        <end position="261"/>
    </location>
</feature>
<keyword evidence="6" id="KW-1185">Reference proteome</keyword>
<comment type="pathway">
    <text evidence="2">Amino-acid biosynthesis; L-proline biosynthesis; L-proline from L-glutamate 5-semialdehyde: step 1/1.</text>
</comment>
<dbReference type="InterPro" id="IPR028939">
    <property type="entry name" value="P5C_Rdtase_cat_N"/>
</dbReference>
<dbReference type="Gene3D" id="3.40.50.720">
    <property type="entry name" value="NAD(P)-binding Rossmann-like Domain"/>
    <property type="match status" value="1"/>
</dbReference>
<organism evidence="5 6">
    <name type="scientific">Bacillus seohaeanensis</name>
    <dbReference type="NCBI Taxonomy" id="284580"/>
    <lineage>
        <taxon>Bacteria</taxon>
        <taxon>Bacillati</taxon>
        <taxon>Bacillota</taxon>
        <taxon>Bacilli</taxon>
        <taxon>Bacillales</taxon>
        <taxon>Bacillaceae</taxon>
        <taxon>Bacillus</taxon>
    </lineage>
</organism>